<feature type="repeat" description="WD" evidence="3">
    <location>
        <begin position="601"/>
        <end position="642"/>
    </location>
</feature>
<keyword evidence="5" id="KW-0812">Transmembrane</keyword>
<keyword evidence="1 3" id="KW-0853">WD repeat</keyword>
<dbReference type="InterPro" id="IPR027417">
    <property type="entry name" value="P-loop_NTPase"/>
</dbReference>
<evidence type="ECO:0000256" key="4">
    <source>
        <dbReference type="SAM" id="Coils"/>
    </source>
</evidence>
<dbReference type="InterPro" id="IPR049052">
    <property type="entry name" value="nSTAND1"/>
</dbReference>
<organism evidence="7 8">
    <name type="scientific">Mycobacterium simulans</name>
    <dbReference type="NCBI Taxonomy" id="627089"/>
    <lineage>
        <taxon>Bacteria</taxon>
        <taxon>Bacillati</taxon>
        <taxon>Actinomycetota</taxon>
        <taxon>Actinomycetes</taxon>
        <taxon>Mycobacteriales</taxon>
        <taxon>Mycobacteriaceae</taxon>
        <taxon>Mycobacterium</taxon>
    </lineage>
</organism>
<proteinExistence type="predicted"/>
<dbReference type="SMART" id="SM00320">
    <property type="entry name" value="WD40"/>
    <property type="match status" value="14"/>
</dbReference>
<dbReference type="PROSITE" id="PS50294">
    <property type="entry name" value="WD_REPEATS_REGION"/>
    <property type="match status" value="14"/>
</dbReference>
<dbReference type="PANTHER" id="PTHR19848">
    <property type="entry name" value="WD40 REPEAT PROTEIN"/>
    <property type="match status" value="1"/>
</dbReference>
<dbReference type="InterPro" id="IPR020472">
    <property type="entry name" value="WD40_PAC1"/>
</dbReference>
<dbReference type="PROSITE" id="PS00678">
    <property type="entry name" value="WD_REPEATS_1"/>
    <property type="match status" value="9"/>
</dbReference>
<feature type="repeat" description="WD" evidence="3">
    <location>
        <begin position="730"/>
        <end position="771"/>
    </location>
</feature>
<dbReference type="Proteomes" id="UP000554965">
    <property type="component" value="Unassembled WGS sequence"/>
</dbReference>
<dbReference type="PRINTS" id="PR00320">
    <property type="entry name" value="GPROTEINBRPT"/>
</dbReference>
<keyword evidence="4" id="KW-0175">Coiled coil</keyword>
<dbReference type="Pfam" id="PF20703">
    <property type="entry name" value="nSTAND1"/>
    <property type="match status" value="1"/>
</dbReference>
<keyword evidence="2" id="KW-0677">Repeat</keyword>
<dbReference type="SUPFAM" id="SSF101908">
    <property type="entry name" value="Putative isomerase YbhE"/>
    <property type="match status" value="1"/>
</dbReference>
<dbReference type="SUPFAM" id="SSF82171">
    <property type="entry name" value="DPP6 N-terminal domain-like"/>
    <property type="match status" value="1"/>
</dbReference>
<feature type="repeat" description="WD" evidence="3">
    <location>
        <begin position="687"/>
        <end position="728"/>
    </location>
</feature>
<feature type="repeat" description="WD" evidence="3">
    <location>
        <begin position="1113"/>
        <end position="1144"/>
    </location>
</feature>
<keyword evidence="5" id="KW-1133">Transmembrane helix</keyword>
<reference evidence="7 8" key="1">
    <citation type="submission" date="2017-10" db="EMBL/GenBank/DDBJ databases">
        <authorList>
            <consortium name="Urmite Genomes"/>
        </authorList>
    </citation>
    <scope>NUCLEOTIDE SEQUENCE [LARGE SCALE GENOMIC DNA]</scope>
    <source>
        <strain evidence="7 8">FB-527</strain>
    </source>
</reference>
<feature type="repeat" description="WD" evidence="3">
    <location>
        <begin position="558"/>
        <end position="599"/>
    </location>
</feature>
<dbReference type="SUPFAM" id="SSF52540">
    <property type="entry name" value="P-loop containing nucleoside triphosphate hydrolases"/>
    <property type="match status" value="1"/>
</dbReference>
<dbReference type="EMBL" id="OCTY01000002">
    <property type="protein sequence ID" value="SOJ54619.1"/>
    <property type="molecule type" value="Genomic_DNA"/>
</dbReference>
<feature type="repeat" description="WD" evidence="3">
    <location>
        <begin position="644"/>
        <end position="685"/>
    </location>
</feature>
<feature type="repeat" description="WD" evidence="3">
    <location>
        <begin position="816"/>
        <end position="848"/>
    </location>
</feature>
<dbReference type="AlphaFoldDB" id="A0A7Z7IJE6"/>
<feature type="repeat" description="WD" evidence="3">
    <location>
        <begin position="857"/>
        <end position="898"/>
    </location>
</feature>
<feature type="repeat" description="WD" evidence="3">
    <location>
        <begin position="1027"/>
        <end position="1068"/>
    </location>
</feature>
<keyword evidence="8" id="KW-1185">Reference proteome</keyword>
<evidence type="ECO:0000313" key="7">
    <source>
        <dbReference type="EMBL" id="SOJ54619.1"/>
    </source>
</evidence>
<dbReference type="Pfam" id="PF00400">
    <property type="entry name" value="WD40"/>
    <property type="match status" value="14"/>
</dbReference>
<dbReference type="InterPro" id="IPR001680">
    <property type="entry name" value="WD40_rpt"/>
</dbReference>
<dbReference type="PROSITE" id="PS50082">
    <property type="entry name" value="WD_REPEATS_2"/>
    <property type="match status" value="14"/>
</dbReference>
<feature type="transmembrane region" description="Helical" evidence="5">
    <location>
        <begin position="462"/>
        <end position="482"/>
    </location>
</feature>
<feature type="repeat" description="WD" evidence="3">
    <location>
        <begin position="985"/>
        <end position="1026"/>
    </location>
</feature>
<comment type="caution">
    <text evidence="7">The sequence shown here is derived from an EMBL/GenBank/DDBJ whole genome shotgun (WGS) entry which is preliminary data.</text>
</comment>
<feature type="repeat" description="WD" evidence="3">
    <location>
        <begin position="1070"/>
        <end position="1111"/>
    </location>
</feature>
<dbReference type="InterPro" id="IPR015943">
    <property type="entry name" value="WD40/YVTN_repeat-like_dom_sf"/>
</dbReference>
<feature type="repeat" description="WD" evidence="3">
    <location>
        <begin position="900"/>
        <end position="932"/>
    </location>
</feature>
<evidence type="ECO:0000256" key="2">
    <source>
        <dbReference type="ARBA" id="ARBA00022737"/>
    </source>
</evidence>
<accession>A0A7Z7IJE6</accession>
<dbReference type="Gene3D" id="3.40.50.300">
    <property type="entry name" value="P-loop containing nucleotide triphosphate hydrolases"/>
    <property type="match status" value="1"/>
</dbReference>
<dbReference type="InterPro" id="IPR011047">
    <property type="entry name" value="Quinoprotein_ADH-like_sf"/>
</dbReference>
<keyword evidence="5" id="KW-0472">Membrane</keyword>
<evidence type="ECO:0000256" key="3">
    <source>
        <dbReference type="PROSITE-ProRule" id="PRU00221"/>
    </source>
</evidence>
<evidence type="ECO:0000259" key="6">
    <source>
        <dbReference type="Pfam" id="PF20703"/>
    </source>
</evidence>
<evidence type="ECO:0000313" key="8">
    <source>
        <dbReference type="Proteomes" id="UP000554965"/>
    </source>
</evidence>
<dbReference type="InterPro" id="IPR019775">
    <property type="entry name" value="WD40_repeat_CS"/>
</dbReference>
<gene>
    <name evidence="7" type="primary">tolB</name>
    <name evidence="7" type="ORF">MSIMFB_02112</name>
</gene>
<evidence type="ECO:0000256" key="1">
    <source>
        <dbReference type="ARBA" id="ARBA00022574"/>
    </source>
</evidence>
<dbReference type="RefSeq" id="WP_186242629.1">
    <property type="nucleotide sequence ID" value="NZ_OCTY01000002.1"/>
</dbReference>
<dbReference type="Gene3D" id="2.130.10.10">
    <property type="entry name" value="YVTN repeat-like/Quinoprotein amine dehydrogenase"/>
    <property type="match status" value="6"/>
</dbReference>
<feature type="repeat" description="WD" evidence="3">
    <location>
        <begin position="943"/>
        <end position="984"/>
    </location>
</feature>
<sequence length="1189" mass="127480">MTSTTAAEQLDSDHPWPGLESYQESAREFFHGRDHELTSLLSHVLEAPITVLYGASGLGKTSLLRAGLFPLLRERHLLPVYVRFDFEPGAAPFTRQLHQSVYNTIRADVADPVLPFQDESLWEYLHRADLELSSAQNYLLTPVIVLDQFEELFTLGARVPHLVREFRNELADLAENRIPIDLAARIEDDGDVAARFHLRKRNYKLLISLREDCLPELEGWRELIPELRHSRMRLLRMRAPEAVDAVHKPAEEMMPRSLARRVVGIIAGEDLRGARDTAYADVDHPGGDSGVWGASGTPEGAPEVEPGLLSLFCRELNEDRKRRGQSHFDERLVEDGRRDILSNYYLSCVSDLPPRVAQFIESELITEKGFRNSYAREDAVPLRLTDDELTRLIGARLLRLEERYGAQRIELAHDVLTGVIRERRDQRRAEEKAALAARVESRQAELEATQRRAATLRKRSRILVAVLAVTAVVALVAVMLGVQAVQARHQAQTLLQGKLIAQRQILIAQAQDMLAGTQPGGDARAFQQILAARALPVPSDDGPLYTAVAQRASTLKIITGHVGAVNGVVFSPDGHRLATAGLDKTLRVWDAETGQQVGAPLTGHEDNVIGVAFSPDGHRLASASLDKTARVWDAETGQQVGAPLRGHTGSVLGVAFSPDGSRLATASTDRTVQLWDARTGDPVGARLVGHTGSVVSVAFSPDGQRLATGSDDQTVRVWDARTGQPVGAPLVGHIGPVLSVAFSPDGHRLASASMDKTVRVWDADTGRRIGAPLSGHTAPVQSVAFGPDGHRLATASADQTVRLWDADTGRDRGPSLNGHGGIVNGVVFSPDGRRLATASSDGTVRLWDAGQPFGAPLAGHTGAVNSVAFSPDGRRLASASDDQSVRLWDAATGQAAGMPLLGHTGNVNSVAFSPDGRRLASASADQTVRLWDTGIRQQVGAPLMGHTGSVLSVVFSPDGRQLASAGADQTVRLWDAASGKSIAALTGHTGKVDSVVFSPDGRRLASASDDGTVRLWDASTGQSVATLTGHAGPVLGAAFSPDGRRLATAESEGTVRLWNAGTGQSVGDPLKGNGGAVNAVVFGPNGRRLAAAESEGTVRLWDATTGQPFGAFHEGHTGPVLSVVFSPDGQRLASAGADTTVRLWPADASPEMLCAKLTTNMSREQWRDWVSPDMAYVRLCPGLPIAGES</sequence>
<dbReference type="CDD" id="cd00200">
    <property type="entry name" value="WD40"/>
    <property type="match status" value="3"/>
</dbReference>
<protein>
    <submittedName>
        <fullName evidence="7">Protein TolB</fullName>
    </submittedName>
</protein>
<feature type="coiled-coil region" evidence="4">
    <location>
        <begin position="432"/>
        <end position="459"/>
    </location>
</feature>
<dbReference type="PANTHER" id="PTHR19848:SF8">
    <property type="entry name" value="F-BOX AND WD REPEAT DOMAIN CONTAINING 7"/>
    <property type="match status" value="1"/>
</dbReference>
<evidence type="ECO:0000256" key="5">
    <source>
        <dbReference type="SAM" id="Phobius"/>
    </source>
</evidence>
<name>A0A7Z7IJE6_9MYCO</name>
<dbReference type="SUPFAM" id="SSF50998">
    <property type="entry name" value="Quinoprotein alcohol dehydrogenase-like"/>
    <property type="match status" value="1"/>
</dbReference>
<feature type="domain" description="Novel STAND NTPase 1" evidence="6">
    <location>
        <begin position="15"/>
        <end position="253"/>
    </location>
</feature>
<feature type="repeat" description="WD" evidence="3">
    <location>
        <begin position="773"/>
        <end position="814"/>
    </location>
</feature>